<dbReference type="InterPro" id="IPR023393">
    <property type="entry name" value="START-like_dom_sf"/>
</dbReference>
<sequence>MTEIIERHVSASPERIWELWTTPEGISRWWAPEGFRTDVTALDLRPGGVLEYTMTAVAPEQVAFMEQNGMPLATESRKRFTEIEALTRLGYASIIDFVPGHDPYEQLTQIELHPAEGGTRVVMHVEPLHDEVWTQRLLAGRANELDNLAALVAAE</sequence>
<comment type="similarity">
    <text evidence="1">Belongs to the AHA1 family.</text>
</comment>
<dbReference type="RefSeq" id="WP_345187967.1">
    <property type="nucleotide sequence ID" value="NZ_BAABGP010000018.1"/>
</dbReference>
<keyword evidence="4" id="KW-1185">Reference proteome</keyword>
<dbReference type="EMBL" id="BAABGP010000018">
    <property type="protein sequence ID" value="GAA4488516.1"/>
    <property type="molecule type" value="Genomic_DNA"/>
</dbReference>
<accession>A0ABP8PJ05</accession>
<evidence type="ECO:0000259" key="2">
    <source>
        <dbReference type="Pfam" id="PF08327"/>
    </source>
</evidence>
<dbReference type="Proteomes" id="UP001500731">
    <property type="component" value="Unassembled WGS sequence"/>
</dbReference>
<name>A0ABP8PJ05_9MICO</name>
<feature type="domain" description="Activator of Hsp90 ATPase homologue 1/2-like C-terminal" evidence="2">
    <location>
        <begin position="11"/>
        <end position="149"/>
    </location>
</feature>
<dbReference type="InterPro" id="IPR013538">
    <property type="entry name" value="ASHA1/2-like_C"/>
</dbReference>
<reference evidence="4" key="1">
    <citation type="journal article" date="2019" name="Int. J. Syst. Evol. Microbiol.">
        <title>The Global Catalogue of Microorganisms (GCM) 10K type strain sequencing project: providing services to taxonomists for standard genome sequencing and annotation.</title>
        <authorList>
            <consortium name="The Broad Institute Genomics Platform"/>
            <consortium name="The Broad Institute Genome Sequencing Center for Infectious Disease"/>
            <person name="Wu L."/>
            <person name="Ma J."/>
        </authorList>
    </citation>
    <scope>NUCLEOTIDE SEQUENCE [LARGE SCALE GENOMIC DNA]</scope>
    <source>
        <strain evidence="4">JCM 17839</strain>
    </source>
</reference>
<organism evidence="3 4">
    <name type="scientific">Microbacterium panaciterrae</name>
    <dbReference type="NCBI Taxonomy" id="985759"/>
    <lineage>
        <taxon>Bacteria</taxon>
        <taxon>Bacillati</taxon>
        <taxon>Actinomycetota</taxon>
        <taxon>Actinomycetes</taxon>
        <taxon>Micrococcales</taxon>
        <taxon>Microbacteriaceae</taxon>
        <taxon>Microbacterium</taxon>
    </lineage>
</organism>
<comment type="caution">
    <text evidence="3">The sequence shown here is derived from an EMBL/GenBank/DDBJ whole genome shotgun (WGS) entry which is preliminary data.</text>
</comment>
<protein>
    <submittedName>
        <fullName evidence="3">SRPBCC family protein</fullName>
    </submittedName>
</protein>
<gene>
    <name evidence="3" type="ORF">GCM10023171_28060</name>
</gene>
<evidence type="ECO:0000256" key="1">
    <source>
        <dbReference type="ARBA" id="ARBA00006817"/>
    </source>
</evidence>
<proteinExistence type="inferred from homology"/>
<evidence type="ECO:0000313" key="3">
    <source>
        <dbReference type="EMBL" id="GAA4488516.1"/>
    </source>
</evidence>
<dbReference type="Pfam" id="PF08327">
    <property type="entry name" value="AHSA1"/>
    <property type="match status" value="1"/>
</dbReference>
<evidence type="ECO:0000313" key="4">
    <source>
        <dbReference type="Proteomes" id="UP001500731"/>
    </source>
</evidence>
<dbReference type="Gene3D" id="3.30.530.20">
    <property type="match status" value="1"/>
</dbReference>
<dbReference type="SUPFAM" id="SSF55961">
    <property type="entry name" value="Bet v1-like"/>
    <property type="match status" value="1"/>
</dbReference>